<comment type="caution">
    <text evidence="8">The sequence shown here is derived from an EMBL/GenBank/DDBJ whole genome shotgun (WGS) entry which is preliminary data.</text>
</comment>
<reference evidence="8 9" key="1">
    <citation type="submission" date="2007-06" db="EMBL/GenBank/DDBJ databases">
        <authorList>
            <person name="Green D."/>
            <person name="Ferriera S."/>
            <person name="Johnson J."/>
            <person name="Kravitz S."/>
            <person name="Beeson K."/>
            <person name="Sutton G."/>
            <person name="Rogers Y.-H."/>
            <person name="Friedman R."/>
            <person name="Frazier M."/>
            <person name="Venter J.C."/>
        </authorList>
    </citation>
    <scope>NUCLEOTIDE SEQUENCE [LARGE SCALE GENOMIC DNA]</scope>
    <source>
        <strain evidence="8 9">DG893</strain>
    </source>
</reference>
<dbReference type="GO" id="GO:0030976">
    <property type="term" value="F:thiamine pyrophosphate binding"/>
    <property type="evidence" value="ECO:0007669"/>
    <property type="project" value="InterPro"/>
</dbReference>
<dbReference type="GO" id="GO:0000287">
    <property type="term" value="F:magnesium ion binding"/>
    <property type="evidence" value="ECO:0007669"/>
    <property type="project" value="InterPro"/>
</dbReference>
<evidence type="ECO:0000256" key="4">
    <source>
        <dbReference type="SAM" id="MobiDB-lite"/>
    </source>
</evidence>
<organism evidence="8 9">
    <name type="scientific">Marinobacter algicola DG893</name>
    <dbReference type="NCBI Taxonomy" id="443152"/>
    <lineage>
        <taxon>Bacteria</taxon>
        <taxon>Pseudomonadati</taxon>
        <taxon>Pseudomonadota</taxon>
        <taxon>Gammaproteobacteria</taxon>
        <taxon>Pseudomonadales</taxon>
        <taxon>Marinobacteraceae</taxon>
        <taxon>Marinobacter</taxon>
    </lineage>
</organism>
<evidence type="ECO:0000313" key="9">
    <source>
        <dbReference type="Proteomes" id="UP000005856"/>
    </source>
</evidence>
<accession>A6F549</accession>
<evidence type="ECO:0000256" key="2">
    <source>
        <dbReference type="ARBA" id="ARBA00023052"/>
    </source>
</evidence>
<dbReference type="Pfam" id="PF00205">
    <property type="entry name" value="TPP_enzyme_M"/>
    <property type="match status" value="1"/>
</dbReference>
<comment type="similarity">
    <text evidence="1 3">Belongs to the TPP enzyme family.</text>
</comment>
<feature type="region of interest" description="Disordered" evidence="4">
    <location>
        <begin position="189"/>
        <end position="212"/>
    </location>
</feature>
<dbReference type="InterPro" id="IPR045229">
    <property type="entry name" value="TPP_enz"/>
</dbReference>
<dbReference type="RefSeq" id="WP_007155383.1">
    <property type="nucleotide sequence ID" value="NZ_ABCP01000052.1"/>
</dbReference>
<dbReference type="GO" id="GO:0009097">
    <property type="term" value="P:isoleucine biosynthetic process"/>
    <property type="evidence" value="ECO:0007669"/>
    <property type="project" value="TreeGrafter"/>
</dbReference>
<evidence type="ECO:0000313" key="8">
    <source>
        <dbReference type="EMBL" id="EDM46123.1"/>
    </source>
</evidence>
<evidence type="ECO:0000259" key="6">
    <source>
        <dbReference type="Pfam" id="PF02775"/>
    </source>
</evidence>
<dbReference type="AlphaFoldDB" id="A6F549"/>
<sequence length="590" mass="64675">MTNNKTVRYGSDLMAELIANLDVPFIALNPGASFRGLHDSLINHPHREMPELITCTHEEISVDIAHGYAKATGKVMAAAIHNVVGLQHATMAIYDAWCDRVPVLLFGGTGPMPVEKRRPGSDWLHTALVQGNLIRDFVKWDDQPASVQSLSDSIYRAHRLAVTEPAGPVYVCFDAMLQEAPIEQEELDSVPALTNPPGPEAYSPGTPPGPSPAVTARLVEALEGAKWPVIIADYTARSDEAFHALAQLAEDWAIPVIDQGSRFNMATDHPMNLSGANFEVLERADVVIALDMKDLYGALSRIERTIRTTEPVLQPSARVFAVSLMDYTTRAWSADFQRLFPTEMNILADTQVLLPVLREALFARPLPAVVESRRKTVTDWHASLREQWKQKAVKKRTETPIATAVMADELWTLLKDEDFVLANGNLRGWVQKIFTMSSPRQYLGASGGGGLGYGIGATIGACLAHRGSEKIVVDIQSDGDLLFTPGGLWTLAHHQLPALIVMFNNRSYYNSEEHQINIARHRGRNVERTSIGTTIVDPPVDFAAMAESMGVAGIGPIENVEDIAPALKKALAIVKNERRSVLVDVVTQVK</sequence>
<dbReference type="GO" id="GO:0009099">
    <property type="term" value="P:L-valine biosynthetic process"/>
    <property type="evidence" value="ECO:0007669"/>
    <property type="project" value="TreeGrafter"/>
</dbReference>
<dbReference type="SUPFAM" id="SSF52518">
    <property type="entry name" value="Thiamin diphosphate-binding fold (THDP-binding)"/>
    <property type="match status" value="2"/>
</dbReference>
<dbReference type="GO" id="GO:0003984">
    <property type="term" value="F:acetolactate synthase activity"/>
    <property type="evidence" value="ECO:0007669"/>
    <property type="project" value="TreeGrafter"/>
</dbReference>
<dbReference type="InterPro" id="IPR012001">
    <property type="entry name" value="Thiamin_PyroP_enz_TPP-bd_dom"/>
</dbReference>
<feature type="domain" description="Thiamine pyrophosphate enzyme N-terminal TPP-binding" evidence="7">
    <location>
        <begin position="10"/>
        <end position="115"/>
    </location>
</feature>
<dbReference type="GO" id="GO:0050660">
    <property type="term" value="F:flavin adenine dinucleotide binding"/>
    <property type="evidence" value="ECO:0007669"/>
    <property type="project" value="TreeGrafter"/>
</dbReference>
<evidence type="ECO:0000259" key="7">
    <source>
        <dbReference type="Pfam" id="PF02776"/>
    </source>
</evidence>
<dbReference type="PANTHER" id="PTHR18968">
    <property type="entry name" value="THIAMINE PYROPHOSPHATE ENZYMES"/>
    <property type="match status" value="1"/>
</dbReference>
<evidence type="ECO:0000259" key="5">
    <source>
        <dbReference type="Pfam" id="PF00205"/>
    </source>
</evidence>
<gene>
    <name evidence="8" type="ORF">MDG893_15357</name>
</gene>
<dbReference type="SUPFAM" id="SSF52467">
    <property type="entry name" value="DHS-like NAD/FAD-binding domain"/>
    <property type="match status" value="1"/>
</dbReference>
<dbReference type="PANTHER" id="PTHR18968:SF13">
    <property type="entry name" value="ACETOLACTATE SYNTHASE CATALYTIC SUBUNIT, MITOCHONDRIAL"/>
    <property type="match status" value="1"/>
</dbReference>
<dbReference type="CDD" id="cd07035">
    <property type="entry name" value="TPP_PYR_POX_like"/>
    <property type="match status" value="1"/>
</dbReference>
<feature type="domain" description="Thiamine pyrophosphate enzyme central" evidence="5">
    <location>
        <begin position="216"/>
        <end position="290"/>
    </location>
</feature>
<feature type="domain" description="Thiamine pyrophosphate enzyme TPP-binding" evidence="6">
    <location>
        <begin position="424"/>
        <end position="585"/>
    </location>
</feature>
<dbReference type="GO" id="GO:0005948">
    <property type="term" value="C:acetolactate synthase complex"/>
    <property type="evidence" value="ECO:0007669"/>
    <property type="project" value="TreeGrafter"/>
</dbReference>
<dbReference type="Proteomes" id="UP000005856">
    <property type="component" value="Unassembled WGS sequence"/>
</dbReference>
<dbReference type="STRING" id="443152.MDG893_15357"/>
<keyword evidence="9" id="KW-1185">Reference proteome</keyword>
<dbReference type="InterPro" id="IPR029035">
    <property type="entry name" value="DHS-like_NAD/FAD-binding_dom"/>
</dbReference>
<evidence type="ECO:0000256" key="1">
    <source>
        <dbReference type="ARBA" id="ARBA00007812"/>
    </source>
</evidence>
<dbReference type="Pfam" id="PF02775">
    <property type="entry name" value="TPP_enzyme_C"/>
    <property type="match status" value="1"/>
</dbReference>
<name>A6F549_9GAMM</name>
<dbReference type="OrthoDB" id="9773408at2"/>
<dbReference type="EMBL" id="ABCP01000052">
    <property type="protein sequence ID" value="EDM46123.1"/>
    <property type="molecule type" value="Genomic_DNA"/>
</dbReference>
<dbReference type="InterPro" id="IPR011766">
    <property type="entry name" value="TPP_enzyme_TPP-bd"/>
</dbReference>
<dbReference type="Pfam" id="PF02776">
    <property type="entry name" value="TPP_enzyme_N"/>
    <property type="match status" value="1"/>
</dbReference>
<protein>
    <submittedName>
        <fullName evidence="8">Thiamine pyrophosphate enzyme-like TPP-binding protein</fullName>
    </submittedName>
</protein>
<dbReference type="InterPro" id="IPR012000">
    <property type="entry name" value="Thiamin_PyroP_enz_cen_dom"/>
</dbReference>
<evidence type="ECO:0000256" key="3">
    <source>
        <dbReference type="RuleBase" id="RU362132"/>
    </source>
</evidence>
<keyword evidence="2 3" id="KW-0786">Thiamine pyrophosphate</keyword>
<dbReference type="Gene3D" id="3.40.50.970">
    <property type="match status" value="2"/>
</dbReference>
<feature type="compositionally biased region" description="Pro residues" evidence="4">
    <location>
        <begin position="194"/>
        <end position="211"/>
    </location>
</feature>
<proteinExistence type="inferred from homology"/>
<dbReference type="eggNOG" id="COG0028">
    <property type="taxonomic scope" value="Bacteria"/>
</dbReference>
<dbReference type="Gene3D" id="3.40.50.1220">
    <property type="entry name" value="TPP-binding domain"/>
    <property type="match status" value="1"/>
</dbReference>
<dbReference type="InterPro" id="IPR029061">
    <property type="entry name" value="THDP-binding"/>
</dbReference>